<dbReference type="EMBL" id="JAATIP010000094">
    <property type="protein sequence ID" value="KAF4374714.1"/>
    <property type="molecule type" value="Genomic_DNA"/>
</dbReference>
<dbReference type="Proteomes" id="UP000525078">
    <property type="component" value="Unassembled WGS sequence"/>
</dbReference>
<dbReference type="EMBL" id="UZAU01000542">
    <property type="status" value="NOT_ANNOTATED_CDS"/>
    <property type="molecule type" value="Genomic_DNA"/>
</dbReference>
<evidence type="ECO:0000313" key="3">
    <source>
        <dbReference type="EnsemblPlants" id="cds.evm.model.05.1675"/>
    </source>
</evidence>
<dbReference type="Gramene" id="evm.model.05.1675">
    <property type="protein sequence ID" value="cds.evm.model.05.1675"/>
    <property type="gene ID" value="evm.TU.05.1675"/>
</dbReference>
<accession>A0A803PMA6</accession>
<accession>A0A7J6FVE0</accession>
<evidence type="ECO:0000313" key="4">
    <source>
        <dbReference type="Proteomes" id="UP000525078"/>
    </source>
</evidence>
<keyword evidence="5" id="KW-1185">Reference proteome</keyword>
<dbReference type="PANTHER" id="PTHR33472">
    <property type="entry name" value="OS01G0106600 PROTEIN"/>
    <property type="match status" value="1"/>
</dbReference>
<evidence type="ECO:0000256" key="1">
    <source>
        <dbReference type="SAM" id="MobiDB-lite"/>
    </source>
</evidence>
<name>A0A7J6FVE0_CANSA</name>
<evidence type="ECO:0000313" key="2">
    <source>
        <dbReference type="EMBL" id="KAF4374714.1"/>
    </source>
</evidence>
<dbReference type="OMA" id="RQQHFDH"/>
<reference evidence="3" key="3">
    <citation type="submission" date="2021-03" db="UniProtKB">
        <authorList>
            <consortium name="EnsemblPlants"/>
        </authorList>
    </citation>
    <scope>IDENTIFICATION</scope>
</reference>
<reference evidence="3 5" key="1">
    <citation type="submission" date="2018-11" db="EMBL/GenBank/DDBJ databases">
        <authorList>
            <person name="Grassa J C."/>
        </authorList>
    </citation>
    <scope>NUCLEOTIDE SEQUENCE [LARGE SCALE GENOMIC DNA]</scope>
</reference>
<gene>
    <name evidence="2" type="ORF">F8388_020235</name>
</gene>
<feature type="compositionally biased region" description="Basic and acidic residues" evidence="1">
    <location>
        <begin position="166"/>
        <end position="179"/>
    </location>
</feature>
<evidence type="ECO:0000313" key="5">
    <source>
        <dbReference type="Proteomes" id="UP000596661"/>
    </source>
</evidence>
<dbReference type="Proteomes" id="UP000596661">
    <property type="component" value="Chromosome 5"/>
</dbReference>
<protein>
    <submittedName>
        <fullName evidence="2 3">Uncharacterized protein</fullName>
    </submittedName>
</protein>
<feature type="compositionally biased region" description="Polar residues" evidence="1">
    <location>
        <begin position="36"/>
        <end position="49"/>
    </location>
</feature>
<sequence length="179" mass="19527">MPMAETVKPSGSSSEGGGGQHQKNKLDREVRDMVSAITSRLTNIHKMSSNQGHDHQNNDDEDDDDNGVRIITLAGTNTGATLRGELDDNSDTLHKGVEPPLLGESETMKTYVNSNFQAINNSIMMGGSYNTNDPGVHVEISDFGEPHESNNKPEYKRGWKGKKKSKEALKSDHKSSSSD</sequence>
<reference evidence="2 4" key="2">
    <citation type="journal article" date="2020" name="bioRxiv">
        <title>Sequence and annotation of 42 cannabis genomes reveals extensive copy number variation in cannabinoid synthesis and pathogen resistance genes.</title>
        <authorList>
            <person name="Mckernan K.J."/>
            <person name="Helbert Y."/>
            <person name="Kane L.T."/>
            <person name="Ebling H."/>
            <person name="Zhang L."/>
            <person name="Liu B."/>
            <person name="Eaton Z."/>
            <person name="Mclaughlin S."/>
            <person name="Kingan S."/>
            <person name="Baybayan P."/>
            <person name="Concepcion G."/>
            <person name="Jordan M."/>
            <person name="Riva A."/>
            <person name="Barbazuk W."/>
            <person name="Harkins T."/>
        </authorList>
    </citation>
    <scope>NUCLEOTIDE SEQUENCE [LARGE SCALE GENOMIC DNA]</scope>
    <source>
        <strain evidence="4">cv. Jamaican Lion 4</strain>
        <strain evidence="2">Mother</strain>
        <tissue evidence="2">Leaf</tissue>
    </source>
</reference>
<dbReference type="AlphaFoldDB" id="A0A7J6FVE0"/>
<organism evidence="2 4">
    <name type="scientific">Cannabis sativa</name>
    <name type="common">Hemp</name>
    <name type="synonym">Marijuana</name>
    <dbReference type="NCBI Taxonomy" id="3483"/>
    <lineage>
        <taxon>Eukaryota</taxon>
        <taxon>Viridiplantae</taxon>
        <taxon>Streptophyta</taxon>
        <taxon>Embryophyta</taxon>
        <taxon>Tracheophyta</taxon>
        <taxon>Spermatophyta</taxon>
        <taxon>Magnoliopsida</taxon>
        <taxon>eudicotyledons</taxon>
        <taxon>Gunneridae</taxon>
        <taxon>Pentapetalae</taxon>
        <taxon>rosids</taxon>
        <taxon>fabids</taxon>
        <taxon>Rosales</taxon>
        <taxon>Cannabaceae</taxon>
        <taxon>Cannabis</taxon>
    </lineage>
</organism>
<dbReference type="PANTHER" id="PTHR33472:SF28">
    <property type="entry name" value="BROMO AND FHA DOMAIN-CONTAINING PROTEIN DDB_G0267958"/>
    <property type="match status" value="1"/>
</dbReference>
<proteinExistence type="predicted"/>
<feature type="compositionally biased region" description="Basic and acidic residues" evidence="1">
    <location>
        <begin position="144"/>
        <end position="157"/>
    </location>
</feature>
<dbReference type="EnsemblPlants" id="evm.model.05.1675">
    <property type="protein sequence ID" value="cds.evm.model.05.1675"/>
    <property type="gene ID" value="evm.TU.05.1675"/>
</dbReference>
<feature type="region of interest" description="Disordered" evidence="1">
    <location>
        <begin position="1"/>
        <end position="67"/>
    </location>
</feature>
<dbReference type="OrthoDB" id="774437at2759"/>
<feature type="region of interest" description="Disordered" evidence="1">
    <location>
        <begin position="140"/>
        <end position="179"/>
    </location>
</feature>